<dbReference type="AlphaFoldDB" id="A0A2T0LXX7"/>
<protein>
    <recommendedName>
        <fullName evidence="3">DUF932 domain-containing protein</fullName>
    </recommendedName>
</protein>
<evidence type="ECO:0008006" key="3">
    <source>
        <dbReference type="Google" id="ProtNLM"/>
    </source>
</evidence>
<dbReference type="Proteomes" id="UP000238312">
    <property type="component" value="Unassembled WGS sequence"/>
</dbReference>
<proteinExistence type="predicted"/>
<dbReference type="EMBL" id="PVNG01000039">
    <property type="protein sequence ID" value="PRX48940.1"/>
    <property type="molecule type" value="Genomic_DNA"/>
</dbReference>
<evidence type="ECO:0000313" key="2">
    <source>
        <dbReference type="Proteomes" id="UP000238312"/>
    </source>
</evidence>
<dbReference type="RefSeq" id="WP_245956691.1">
    <property type="nucleotide sequence ID" value="NZ_PVNG01000039.1"/>
</dbReference>
<comment type="caution">
    <text evidence="1">The sequence shown here is derived from an EMBL/GenBank/DDBJ whole genome shotgun (WGS) entry which is preliminary data.</text>
</comment>
<reference evidence="1 2" key="1">
    <citation type="submission" date="2018-03" db="EMBL/GenBank/DDBJ databases">
        <title>Genomic Encyclopedia of Type Strains, Phase III (KMG-III): the genomes of soil and plant-associated and newly described type strains.</title>
        <authorList>
            <person name="Whitman W."/>
        </authorList>
    </citation>
    <scope>NUCLEOTIDE SEQUENCE [LARGE SCALE GENOMIC DNA]</scope>
    <source>
        <strain evidence="1 2">CGMCC 4.7104</strain>
    </source>
</reference>
<evidence type="ECO:0000313" key="1">
    <source>
        <dbReference type="EMBL" id="PRX48940.1"/>
    </source>
</evidence>
<sequence length="380" mass="41519">MTIASPLPPLTLRNATLDDLVEVLRAQHARKIDVIVPAERLRAVGTHLELIGTEPLVSEDGVTATAGRYLPTAHCDQDIATKLGIPSPYLRRLREENGRLYDANVNGWLQADPHRRFLFRGLAGSGRTGIGRALLSNSYKVIDNLDVLMAALDGIKESGVAVQIDGADLTERRMFLRVACEQIQAYAPELVGDYRSPFSGASAAAYPVVFAGFLLANSETGDGAFTITPRLTLQVCRNGMTINRDVVREVHLGGRMDDGIVRWSQDTLAKSMQLVTARARDAVRTFLDVDYVQAKITELAREARVAVTEPEKTIEFVSTRLSFTKDQQQLILQHFYKGGAITAGGVMHAVTSAAQLLDDAEKAFEMESRGVEAMHLAAAF</sequence>
<organism evidence="1 2">
    <name type="scientific">Nonomuraea fuscirosea</name>
    <dbReference type="NCBI Taxonomy" id="1291556"/>
    <lineage>
        <taxon>Bacteria</taxon>
        <taxon>Bacillati</taxon>
        <taxon>Actinomycetota</taxon>
        <taxon>Actinomycetes</taxon>
        <taxon>Streptosporangiales</taxon>
        <taxon>Streptosporangiaceae</taxon>
        <taxon>Nonomuraea</taxon>
    </lineage>
</organism>
<name>A0A2T0LXX7_9ACTN</name>
<accession>A0A2T0LXX7</accession>
<keyword evidence="2" id="KW-1185">Reference proteome</keyword>
<gene>
    <name evidence="1" type="ORF">B0I32_13933</name>
</gene>